<accession>A0ABQ9GSM6</accession>
<evidence type="ECO:0000256" key="1">
    <source>
        <dbReference type="SAM" id="MobiDB-lite"/>
    </source>
</evidence>
<feature type="region of interest" description="Disordered" evidence="1">
    <location>
        <begin position="397"/>
        <end position="423"/>
    </location>
</feature>
<gene>
    <name evidence="2" type="ORF">PR048_022907</name>
</gene>
<name>A0ABQ9GSM6_9NEOP</name>
<evidence type="ECO:0000313" key="3">
    <source>
        <dbReference type="Proteomes" id="UP001159363"/>
    </source>
</evidence>
<feature type="compositionally biased region" description="Polar residues" evidence="1">
    <location>
        <begin position="412"/>
        <end position="423"/>
    </location>
</feature>
<dbReference type="Proteomes" id="UP001159363">
    <property type="component" value="Chromosome 8"/>
</dbReference>
<comment type="caution">
    <text evidence="2">The sequence shown here is derived from an EMBL/GenBank/DDBJ whole genome shotgun (WGS) entry which is preliminary data.</text>
</comment>
<evidence type="ECO:0000313" key="2">
    <source>
        <dbReference type="EMBL" id="KAJ8875017.1"/>
    </source>
</evidence>
<dbReference type="EMBL" id="JARBHB010000009">
    <property type="protein sequence ID" value="KAJ8875017.1"/>
    <property type="molecule type" value="Genomic_DNA"/>
</dbReference>
<reference evidence="2 3" key="1">
    <citation type="submission" date="2023-02" db="EMBL/GenBank/DDBJ databases">
        <title>LHISI_Scaffold_Assembly.</title>
        <authorList>
            <person name="Stuart O.P."/>
            <person name="Cleave R."/>
            <person name="Magrath M.J.L."/>
            <person name="Mikheyev A.S."/>
        </authorList>
    </citation>
    <scope>NUCLEOTIDE SEQUENCE [LARGE SCALE GENOMIC DNA]</scope>
    <source>
        <strain evidence="2">Daus_M_001</strain>
        <tissue evidence="2">Leg muscle</tissue>
    </source>
</reference>
<proteinExistence type="predicted"/>
<sequence>MMAIDYDWVLEHAEPWCCFTSIGNRNVAVLVGDELYKCATARPLGGKGGRGFFCSTTHDKMRSMTDYPALRPPFTSKDFVHEVGCNHGYVAALVLYRAAVSATGPIAVLRQVCRALPCAEPARLKQQCDCDEYVARCSSDATVSDGRRQSMTEKKKKNNYLFTLRRRQGRGPGGAVVRLLASHQGKPGSIPGRFAPGFSHVGIMPGDAASRWVFSWVSRFRPPPPALAFRAALYSPRFTLIGSQDLDVKDPPRSLHSTQLGCTRSSRKRACSQHSNSIIGLRRATGWQEESHHQRCEHSLRMVQFGRPCRPITVQLSAAHDKGKTAIWSAGWVGQQGEGGGVYEAQCRGQCGPTLCSLSHDQAVRVAFSHTHGLVVSEMAASVHKMITLPGFVNKNGDSSAGMQGRSPIKNPPTNSMIPTSENPGVARLGIEPVIDPAPSFRRSSIFTYITFIGSQGLAVKRRPNLFTHSFIKYVHCVEFLRACQIEA</sequence>
<protein>
    <submittedName>
        <fullName evidence="2">Uncharacterized protein</fullName>
    </submittedName>
</protein>
<organism evidence="2 3">
    <name type="scientific">Dryococelus australis</name>
    <dbReference type="NCBI Taxonomy" id="614101"/>
    <lineage>
        <taxon>Eukaryota</taxon>
        <taxon>Metazoa</taxon>
        <taxon>Ecdysozoa</taxon>
        <taxon>Arthropoda</taxon>
        <taxon>Hexapoda</taxon>
        <taxon>Insecta</taxon>
        <taxon>Pterygota</taxon>
        <taxon>Neoptera</taxon>
        <taxon>Polyneoptera</taxon>
        <taxon>Phasmatodea</taxon>
        <taxon>Verophasmatodea</taxon>
        <taxon>Anareolatae</taxon>
        <taxon>Phasmatidae</taxon>
        <taxon>Eurycanthinae</taxon>
        <taxon>Dryococelus</taxon>
    </lineage>
</organism>
<keyword evidence="3" id="KW-1185">Reference proteome</keyword>